<organism evidence="3 4">
    <name type="scientific">Lentilactobacillus sunkii DSM 19904</name>
    <dbReference type="NCBI Taxonomy" id="1423808"/>
    <lineage>
        <taxon>Bacteria</taxon>
        <taxon>Bacillati</taxon>
        <taxon>Bacillota</taxon>
        <taxon>Bacilli</taxon>
        <taxon>Lactobacillales</taxon>
        <taxon>Lactobacillaceae</taxon>
        <taxon>Lentilactobacillus</taxon>
    </lineage>
</organism>
<gene>
    <name evidence="3" type="ORF">FD17_GL000971</name>
</gene>
<dbReference type="InterPro" id="IPR054252">
    <property type="entry name" value="Pam3_gp18"/>
</dbReference>
<dbReference type="Pfam" id="PF22479">
    <property type="entry name" value="Pam3_gp18"/>
    <property type="match status" value="1"/>
</dbReference>
<evidence type="ECO:0000259" key="2">
    <source>
        <dbReference type="Pfam" id="PF22479"/>
    </source>
</evidence>
<name>A0A0R1L3B7_9LACO</name>
<dbReference type="Proteomes" id="UP000051581">
    <property type="component" value="Unassembled WGS sequence"/>
</dbReference>
<reference evidence="3 4" key="1">
    <citation type="journal article" date="2015" name="Genome Announc.">
        <title>Expanding the biotechnology potential of lactobacilli through comparative genomics of 213 strains and associated genera.</title>
        <authorList>
            <person name="Sun Z."/>
            <person name="Harris H.M."/>
            <person name="McCann A."/>
            <person name="Guo C."/>
            <person name="Argimon S."/>
            <person name="Zhang W."/>
            <person name="Yang X."/>
            <person name="Jeffery I.B."/>
            <person name="Cooney J.C."/>
            <person name="Kagawa T.F."/>
            <person name="Liu W."/>
            <person name="Song Y."/>
            <person name="Salvetti E."/>
            <person name="Wrobel A."/>
            <person name="Rasinkangas P."/>
            <person name="Parkhill J."/>
            <person name="Rea M.C."/>
            <person name="O'Sullivan O."/>
            <person name="Ritari J."/>
            <person name="Douillard F.P."/>
            <person name="Paul Ross R."/>
            <person name="Yang R."/>
            <person name="Briner A.E."/>
            <person name="Felis G.E."/>
            <person name="de Vos W.M."/>
            <person name="Barrangou R."/>
            <person name="Klaenhammer T.R."/>
            <person name="Caufield P.W."/>
            <person name="Cui Y."/>
            <person name="Zhang H."/>
            <person name="O'Toole P.W."/>
        </authorList>
    </citation>
    <scope>NUCLEOTIDE SEQUENCE [LARGE SCALE GENOMIC DNA]</scope>
    <source>
        <strain evidence="3 4">DSM 19904</strain>
    </source>
</reference>
<accession>A0A0R1L3B7</accession>
<evidence type="ECO:0000313" key="3">
    <source>
        <dbReference type="EMBL" id="KRK87572.1"/>
    </source>
</evidence>
<feature type="domain" description="Cyanophage baseplate Pam3 plug gp18" evidence="2">
    <location>
        <begin position="1"/>
        <end position="77"/>
    </location>
</feature>
<feature type="region of interest" description="Disordered" evidence="1">
    <location>
        <begin position="75"/>
        <end position="114"/>
    </location>
</feature>
<dbReference type="PATRIC" id="fig|1423808.3.peg.980"/>
<proteinExistence type="predicted"/>
<feature type="compositionally biased region" description="Acidic residues" evidence="1">
    <location>
        <begin position="99"/>
        <end position="114"/>
    </location>
</feature>
<sequence length="114" mass="12496">MEIDLNKFANFLTASLWDADGNALVNGEKLVINQRLFASLNSNDFPIEDIVPMDESDQEIECNGDNFNDTVKLTFDDRPADGNGFDTPIADSNETSNADSDDETDIDLAGDSDE</sequence>
<dbReference type="EMBL" id="AZEA01000019">
    <property type="protein sequence ID" value="KRK87572.1"/>
    <property type="molecule type" value="Genomic_DNA"/>
</dbReference>
<comment type="caution">
    <text evidence="3">The sequence shown here is derived from an EMBL/GenBank/DDBJ whole genome shotgun (WGS) entry which is preliminary data.</text>
</comment>
<keyword evidence="4" id="KW-1185">Reference proteome</keyword>
<protein>
    <recommendedName>
        <fullName evidence="2">Cyanophage baseplate Pam3 plug gp18 domain-containing protein</fullName>
    </recommendedName>
</protein>
<evidence type="ECO:0000256" key="1">
    <source>
        <dbReference type="SAM" id="MobiDB-lite"/>
    </source>
</evidence>
<dbReference type="AlphaFoldDB" id="A0A0R1L3B7"/>
<evidence type="ECO:0000313" key="4">
    <source>
        <dbReference type="Proteomes" id="UP000051581"/>
    </source>
</evidence>